<dbReference type="OrthoDB" id="5704083at2"/>
<sequence length="242" mass="27257">MREYMVFQLYGPMAGWGELAVGEQRACADHPSRSALLGMIGAALGVCRDDDAGQEVLSRGYRFGVKLIAAGMPLRDYHTVQWPEVSKKVAYRTRRQELRDMRKLNTILTSRDYRSDSFSVVAAEAAPDAPYSLPALAAALRAPVFVPYLGRKSCPLALPMDPRVVCFDTLKQALDSRDGDSPLLGCGAVRRDQQTRYFWDEAMTAPGMEPMLQLIRHDQPLSRRRWQFEPRRELVYLTGSTQ</sequence>
<organism evidence="2 3">
    <name type="scientific">Trinickia caryophylli</name>
    <name type="common">Paraburkholderia caryophylli</name>
    <dbReference type="NCBI Taxonomy" id="28094"/>
    <lineage>
        <taxon>Bacteria</taxon>
        <taxon>Pseudomonadati</taxon>
        <taxon>Pseudomonadota</taxon>
        <taxon>Betaproteobacteria</taxon>
        <taxon>Burkholderiales</taxon>
        <taxon>Burkholderiaceae</taxon>
        <taxon>Trinickia</taxon>
    </lineage>
</organism>
<dbReference type="InterPro" id="IPR013422">
    <property type="entry name" value="CRISPR-assoc_prot_Cas5_N"/>
</dbReference>
<protein>
    <submittedName>
        <fullName evidence="2">CRISPR system Cascade subunit CasD</fullName>
    </submittedName>
</protein>
<dbReference type="Proteomes" id="UP000192911">
    <property type="component" value="Unassembled WGS sequence"/>
</dbReference>
<reference evidence="3" key="1">
    <citation type="submission" date="2017-04" db="EMBL/GenBank/DDBJ databases">
        <authorList>
            <person name="Varghese N."/>
            <person name="Submissions S."/>
        </authorList>
    </citation>
    <scope>NUCLEOTIDE SEQUENCE [LARGE SCALE GENOMIC DNA]</scope>
    <source>
        <strain evidence="3">Ballard 720</strain>
    </source>
</reference>
<dbReference type="GeneID" id="95552884"/>
<evidence type="ECO:0000313" key="2">
    <source>
        <dbReference type="EMBL" id="SMF57806.1"/>
    </source>
</evidence>
<evidence type="ECO:0000313" key="3">
    <source>
        <dbReference type="Proteomes" id="UP000192911"/>
    </source>
</evidence>
<keyword evidence="1" id="KW-0051">Antiviral defense</keyword>
<dbReference type="RefSeq" id="WP_085228946.1">
    <property type="nucleotide sequence ID" value="NZ_BSQD01000008.1"/>
</dbReference>
<proteinExistence type="predicted"/>
<dbReference type="GO" id="GO:0043571">
    <property type="term" value="P:maintenance of CRISPR repeat elements"/>
    <property type="evidence" value="ECO:0007669"/>
    <property type="project" value="InterPro"/>
</dbReference>
<dbReference type="GO" id="GO:0003723">
    <property type="term" value="F:RNA binding"/>
    <property type="evidence" value="ECO:0007669"/>
    <property type="project" value="InterPro"/>
</dbReference>
<accession>A0A1X7FS54</accession>
<dbReference type="Gene3D" id="3.30.70.2660">
    <property type="match status" value="1"/>
</dbReference>
<dbReference type="NCBIfam" id="TIGR01868">
    <property type="entry name" value="casD_Cas5e"/>
    <property type="match status" value="1"/>
</dbReference>
<gene>
    <name evidence="2" type="ORF">SAMN06295900_11138</name>
</gene>
<dbReference type="InterPro" id="IPR021124">
    <property type="entry name" value="CRISPR-assoc_prot_Cas5"/>
</dbReference>
<dbReference type="InterPro" id="IPR010147">
    <property type="entry name" value="CRISPR-assoc_prot_CasD"/>
</dbReference>
<name>A0A1X7FS54_TRICW</name>
<dbReference type="Pfam" id="PF09704">
    <property type="entry name" value="Cas_Cas5d"/>
    <property type="match status" value="1"/>
</dbReference>
<evidence type="ECO:0000256" key="1">
    <source>
        <dbReference type="ARBA" id="ARBA00023118"/>
    </source>
</evidence>
<keyword evidence="3" id="KW-1185">Reference proteome</keyword>
<dbReference type="EMBL" id="FXAH01000011">
    <property type="protein sequence ID" value="SMF57806.1"/>
    <property type="molecule type" value="Genomic_DNA"/>
</dbReference>
<dbReference type="NCBIfam" id="TIGR02593">
    <property type="entry name" value="CRISPR_cas5"/>
    <property type="match status" value="1"/>
</dbReference>
<dbReference type="STRING" id="28094.SAMN06295900_11138"/>
<dbReference type="CDD" id="cd09756">
    <property type="entry name" value="Cas5_I-E"/>
    <property type="match status" value="1"/>
</dbReference>
<dbReference type="GO" id="GO:0051607">
    <property type="term" value="P:defense response to virus"/>
    <property type="evidence" value="ECO:0007669"/>
    <property type="project" value="UniProtKB-KW"/>
</dbReference>
<dbReference type="AlphaFoldDB" id="A0A1X7FS54"/>